<organism evidence="1">
    <name type="scientific">Cucumis melo</name>
    <name type="common">Muskmelon</name>
    <dbReference type="NCBI Taxonomy" id="3656"/>
    <lineage>
        <taxon>Eukaryota</taxon>
        <taxon>Viridiplantae</taxon>
        <taxon>Streptophyta</taxon>
        <taxon>Embryophyta</taxon>
        <taxon>Tracheophyta</taxon>
        <taxon>Spermatophyta</taxon>
        <taxon>Magnoliopsida</taxon>
        <taxon>eudicotyledons</taxon>
        <taxon>Gunneridae</taxon>
        <taxon>Pentapetalae</taxon>
        <taxon>rosids</taxon>
        <taxon>fabids</taxon>
        <taxon>Cucurbitales</taxon>
        <taxon>Cucurbitaceae</taxon>
        <taxon>Benincaseae</taxon>
        <taxon>Cucumis</taxon>
    </lineage>
</organism>
<sequence length="67" mass="7713">MALTMTDYHPVNWNHCCTVKVHHRTLKVEGKENNPRSKKGGETSKVKEVIIEQLKFKVDMLLSGITY</sequence>
<accession>A0A9I9E4F8</accession>
<reference evidence="1" key="1">
    <citation type="submission" date="2023-03" db="UniProtKB">
        <authorList>
            <consortium name="EnsemblPlants"/>
        </authorList>
    </citation>
    <scope>IDENTIFICATION</scope>
</reference>
<dbReference type="Gramene" id="MELO3C028597.2.1">
    <property type="protein sequence ID" value="MELO3C028597.2.1"/>
    <property type="gene ID" value="MELO3C028597.2"/>
</dbReference>
<protein>
    <submittedName>
        <fullName evidence="1">Uncharacterized protein</fullName>
    </submittedName>
</protein>
<name>A0A9I9E4F8_CUCME</name>
<proteinExistence type="predicted"/>
<dbReference type="AlphaFoldDB" id="A0A9I9E4F8"/>
<dbReference type="EnsemblPlants" id="MELO3C028597.2.1">
    <property type="protein sequence ID" value="MELO3C028597.2.1"/>
    <property type="gene ID" value="MELO3C028597.2"/>
</dbReference>
<evidence type="ECO:0000313" key="1">
    <source>
        <dbReference type="EnsemblPlants" id="MELO3C028597.2.1"/>
    </source>
</evidence>